<dbReference type="SUPFAM" id="SSF57716">
    <property type="entry name" value="Glucocorticoid receptor-like (DNA-binding domain)"/>
    <property type="match status" value="1"/>
</dbReference>
<dbReference type="EMBL" id="JAHQIW010001142">
    <property type="protein sequence ID" value="KAJ1351607.1"/>
    <property type="molecule type" value="Genomic_DNA"/>
</dbReference>
<evidence type="ECO:0000313" key="11">
    <source>
        <dbReference type="Proteomes" id="UP001196413"/>
    </source>
</evidence>
<evidence type="ECO:0000256" key="5">
    <source>
        <dbReference type="ARBA" id="ARBA00023125"/>
    </source>
</evidence>
<dbReference type="AlphaFoldDB" id="A0AAD5MMP0"/>
<keyword evidence="8" id="KW-0539">Nucleus</keyword>
<keyword evidence="6" id="KW-0804">Transcription</keyword>
<organism evidence="10 11">
    <name type="scientific">Parelaphostrongylus tenuis</name>
    <name type="common">Meningeal worm</name>
    <dbReference type="NCBI Taxonomy" id="148309"/>
    <lineage>
        <taxon>Eukaryota</taxon>
        <taxon>Metazoa</taxon>
        <taxon>Ecdysozoa</taxon>
        <taxon>Nematoda</taxon>
        <taxon>Chromadorea</taxon>
        <taxon>Rhabditida</taxon>
        <taxon>Rhabditina</taxon>
        <taxon>Rhabditomorpha</taxon>
        <taxon>Strongyloidea</taxon>
        <taxon>Metastrongylidae</taxon>
        <taxon>Parelaphostrongylus</taxon>
    </lineage>
</organism>
<dbReference type="Gene3D" id="3.30.50.10">
    <property type="entry name" value="Erythroid Transcription Factor GATA-1, subunit A"/>
    <property type="match status" value="2"/>
</dbReference>
<dbReference type="PROSITE" id="PS51030">
    <property type="entry name" value="NUCLEAR_REC_DBD_2"/>
    <property type="match status" value="1"/>
</dbReference>
<evidence type="ECO:0000256" key="3">
    <source>
        <dbReference type="ARBA" id="ARBA00022833"/>
    </source>
</evidence>
<evidence type="ECO:0000256" key="4">
    <source>
        <dbReference type="ARBA" id="ARBA00023015"/>
    </source>
</evidence>
<dbReference type="GO" id="GO:0008270">
    <property type="term" value="F:zinc ion binding"/>
    <property type="evidence" value="ECO:0007669"/>
    <property type="project" value="UniProtKB-KW"/>
</dbReference>
<evidence type="ECO:0000256" key="1">
    <source>
        <dbReference type="ARBA" id="ARBA00022723"/>
    </source>
</evidence>
<evidence type="ECO:0000256" key="2">
    <source>
        <dbReference type="ARBA" id="ARBA00022771"/>
    </source>
</evidence>
<keyword evidence="3" id="KW-0862">Zinc</keyword>
<keyword evidence="1" id="KW-0479">Metal-binding</keyword>
<comment type="caution">
    <text evidence="10">The sequence shown here is derived from an EMBL/GenBank/DDBJ whole genome shotgun (WGS) entry which is preliminary data.</text>
</comment>
<reference evidence="10" key="1">
    <citation type="submission" date="2021-06" db="EMBL/GenBank/DDBJ databases">
        <title>Parelaphostrongylus tenuis whole genome reference sequence.</title>
        <authorList>
            <person name="Garwood T.J."/>
            <person name="Larsen P.A."/>
            <person name="Fountain-Jones N.M."/>
            <person name="Garbe J.R."/>
            <person name="Macchietto M.G."/>
            <person name="Kania S.A."/>
            <person name="Gerhold R.W."/>
            <person name="Richards J.E."/>
            <person name="Wolf T.M."/>
        </authorList>
    </citation>
    <scope>NUCLEOTIDE SEQUENCE</scope>
    <source>
        <strain evidence="10">MNPRO001-30</strain>
        <tissue evidence="10">Meninges</tissue>
    </source>
</reference>
<dbReference type="SMART" id="SM00399">
    <property type="entry name" value="ZnF_C4"/>
    <property type="match status" value="1"/>
</dbReference>
<dbReference type="GO" id="GO:0043565">
    <property type="term" value="F:sequence-specific DNA binding"/>
    <property type="evidence" value="ECO:0007669"/>
    <property type="project" value="InterPro"/>
</dbReference>
<evidence type="ECO:0000313" key="10">
    <source>
        <dbReference type="EMBL" id="KAJ1351607.1"/>
    </source>
</evidence>
<evidence type="ECO:0000259" key="9">
    <source>
        <dbReference type="PROSITE" id="PS51030"/>
    </source>
</evidence>
<dbReference type="Proteomes" id="UP001196413">
    <property type="component" value="Unassembled WGS sequence"/>
</dbReference>
<protein>
    <recommendedName>
        <fullName evidence="9">Nuclear receptor domain-containing protein</fullName>
    </recommendedName>
</protein>
<dbReference type="InterPro" id="IPR050200">
    <property type="entry name" value="Nuclear_hormone_rcpt_NR3"/>
</dbReference>
<accession>A0AAD5MMP0</accession>
<keyword evidence="11" id="KW-1185">Reference proteome</keyword>
<feature type="domain" description="Nuclear receptor" evidence="9">
    <location>
        <begin position="10"/>
        <end position="61"/>
    </location>
</feature>
<keyword evidence="4" id="KW-0805">Transcription regulation</keyword>
<dbReference type="InterPro" id="IPR001628">
    <property type="entry name" value="Znf_hrmn_rcpt"/>
</dbReference>
<keyword evidence="2" id="KW-0863">Zinc-finger</keyword>
<keyword evidence="7" id="KW-0675">Receptor</keyword>
<gene>
    <name evidence="10" type="ORF">KIN20_007692</name>
</gene>
<evidence type="ECO:0000256" key="7">
    <source>
        <dbReference type="ARBA" id="ARBA00023170"/>
    </source>
</evidence>
<proteinExistence type="predicted"/>
<name>A0AAD5MMP0_PARTN</name>
<dbReference type="PRINTS" id="PR00047">
    <property type="entry name" value="STROIDFINGER"/>
</dbReference>
<dbReference type="PANTHER" id="PTHR48092">
    <property type="entry name" value="KNIRPS-RELATED PROTEIN-RELATED"/>
    <property type="match status" value="1"/>
</dbReference>
<sequence>MVNRTTPQETFACAVCGEPARGFHFGAFTCEGCKGSNRTACKSCRFNRCLSVGMSPLNSRFGRRSKYFKVSMSTSQKPSTTPPAICQVLPPPPSTTALPLPPMFYSLFLSNLFQLYMLHRNFLPPNVL</sequence>
<evidence type="ECO:0000256" key="6">
    <source>
        <dbReference type="ARBA" id="ARBA00023163"/>
    </source>
</evidence>
<evidence type="ECO:0000256" key="8">
    <source>
        <dbReference type="ARBA" id="ARBA00023242"/>
    </source>
</evidence>
<dbReference type="InterPro" id="IPR013088">
    <property type="entry name" value="Znf_NHR/GATA"/>
</dbReference>
<dbReference type="Pfam" id="PF00105">
    <property type="entry name" value="zf-C4"/>
    <property type="match status" value="2"/>
</dbReference>
<dbReference type="GO" id="GO:0003700">
    <property type="term" value="F:DNA-binding transcription factor activity"/>
    <property type="evidence" value="ECO:0007669"/>
    <property type="project" value="InterPro"/>
</dbReference>
<keyword evidence="5" id="KW-0238">DNA-binding</keyword>